<organism evidence="2 3">
    <name type="scientific">Salinibacterium amurskyense</name>
    <dbReference type="NCBI Taxonomy" id="205941"/>
    <lineage>
        <taxon>Bacteria</taxon>
        <taxon>Bacillati</taxon>
        <taxon>Actinomycetota</taxon>
        <taxon>Actinomycetes</taxon>
        <taxon>Micrococcales</taxon>
        <taxon>Microbacteriaceae</taxon>
        <taxon>Salinibacterium</taxon>
    </lineage>
</organism>
<dbReference type="AlphaFoldDB" id="A0A2M9D8L0"/>
<dbReference type="EMBL" id="PGFH01000001">
    <property type="protein sequence ID" value="PJJ82064.1"/>
    <property type="molecule type" value="Genomic_DNA"/>
</dbReference>
<reference evidence="2 3" key="1">
    <citation type="submission" date="2017-11" db="EMBL/GenBank/DDBJ databases">
        <title>Genomic Encyclopedia of Archaeal and Bacterial Type Strains, Phase II (KMG-II): From Individual Species to Whole Genera.</title>
        <authorList>
            <person name="Goeker M."/>
        </authorList>
    </citation>
    <scope>NUCLEOTIDE SEQUENCE [LARGE SCALE GENOMIC DNA]</scope>
    <source>
        <strain evidence="2 3">DSM 16400</strain>
    </source>
</reference>
<evidence type="ECO:0000313" key="3">
    <source>
        <dbReference type="Proteomes" id="UP000231742"/>
    </source>
</evidence>
<accession>A0A2M9D8L0</accession>
<keyword evidence="1" id="KW-0472">Membrane</keyword>
<name>A0A2M9D8L0_9MICO</name>
<feature type="transmembrane region" description="Helical" evidence="1">
    <location>
        <begin position="6"/>
        <end position="24"/>
    </location>
</feature>
<sequence>MAFGAGGAEALFGSAITVVAYLVIERVYAIGEHKFDYAGLPFGGSGERPAVCRMWRMRSPVTELRAVCIRARRMLLKKARHALHRQYRAIPST</sequence>
<gene>
    <name evidence="2" type="ORF">CLV85_1252</name>
</gene>
<protein>
    <submittedName>
        <fullName evidence="2">Uncharacterized protein</fullName>
    </submittedName>
</protein>
<evidence type="ECO:0000256" key="1">
    <source>
        <dbReference type="SAM" id="Phobius"/>
    </source>
</evidence>
<keyword evidence="1" id="KW-0812">Transmembrane</keyword>
<evidence type="ECO:0000313" key="2">
    <source>
        <dbReference type="EMBL" id="PJJ82064.1"/>
    </source>
</evidence>
<keyword evidence="3" id="KW-1185">Reference proteome</keyword>
<proteinExistence type="predicted"/>
<comment type="caution">
    <text evidence="2">The sequence shown here is derived from an EMBL/GenBank/DDBJ whole genome shotgun (WGS) entry which is preliminary data.</text>
</comment>
<dbReference type="Proteomes" id="UP000231742">
    <property type="component" value="Unassembled WGS sequence"/>
</dbReference>
<keyword evidence="1" id="KW-1133">Transmembrane helix</keyword>